<protein>
    <submittedName>
        <fullName evidence="1">Uncharacterized protein</fullName>
    </submittedName>
</protein>
<proteinExistence type="predicted"/>
<sequence>MRSYRTYADDTGTIDIGATCRRIAAVPDLPEADRLATESSDEGASVPGVYPLEVVMGSGGESLRLMGPSVITFASERLVREITGAQAHSCWRVRLLDEGEDYQHIPGVRALFPMMPVNQFTLFSGTPQEIIDGTAPDWEGNPFGESGFVVHPYTESLRLNFQTTEATFGPVTVQVWAKGPEALDTSAYPGATLNNYGWTLWESFSIGRDTTFIRNDVPHGCRVVMTTDVPTAFPHGIRPTVRATLRFP</sequence>
<reference evidence="1 2" key="1">
    <citation type="submission" date="2014-07" db="EMBL/GenBank/DDBJ databases">
        <title>Draft Genome Sequence of Gephyronic Acid Producer, Cystobacter violaceus Strain Cb vi76.</title>
        <authorList>
            <person name="Stevens D.C."/>
            <person name="Young J."/>
            <person name="Carmichael R."/>
            <person name="Tan J."/>
            <person name="Taylor R.E."/>
        </authorList>
    </citation>
    <scope>NUCLEOTIDE SEQUENCE [LARGE SCALE GENOMIC DNA]</scope>
    <source>
        <strain evidence="1 2">Cb vi76</strain>
    </source>
</reference>
<dbReference type="AlphaFoldDB" id="A0A084SE16"/>
<accession>A0A084SE16</accession>
<name>A0A084SE16_9BACT</name>
<evidence type="ECO:0000313" key="1">
    <source>
        <dbReference type="EMBL" id="KFA86701.1"/>
    </source>
</evidence>
<organism evidence="1 2">
    <name type="scientific">Archangium violaceum Cb vi76</name>
    <dbReference type="NCBI Taxonomy" id="1406225"/>
    <lineage>
        <taxon>Bacteria</taxon>
        <taxon>Pseudomonadati</taxon>
        <taxon>Myxococcota</taxon>
        <taxon>Myxococcia</taxon>
        <taxon>Myxococcales</taxon>
        <taxon>Cystobacterineae</taxon>
        <taxon>Archangiaceae</taxon>
        <taxon>Archangium</taxon>
    </lineage>
</organism>
<comment type="caution">
    <text evidence="1">The sequence shown here is derived from an EMBL/GenBank/DDBJ whole genome shotgun (WGS) entry which is preliminary data.</text>
</comment>
<gene>
    <name evidence="1" type="ORF">Q664_52775</name>
</gene>
<dbReference type="Proteomes" id="UP000028547">
    <property type="component" value="Unassembled WGS sequence"/>
</dbReference>
<dbReference type="EMBL" id="JPMI01000431">
    <property type="protein sequence ID" value="KFA86701.1"/>
    <property type="molecule type" value="Genomic_DNA"/>
</dbReference>
<evidence type="ECO:0000313" key="2">
    <source>
        <dbReference type="Proteomes" id="UP000028547"/>
    </source>
</evidence>
<dbReference type="RefSeq" id="WP_043414952.1">
    <property type="nucleotide sequence ID" value="NZ_JPMI01000431.1"/>
</dbReference>